<dbReference type="STRING" id="332977.SAMN05421740_110139"/>
<proteinExistence type="predicted"/>
<dbReference type="Pfam" id="PF11276">
    <property type="entry name" value="DUF3078"/>
    <property type="match status" value="1"/>
</dbReference>
<dbReference type="EMBL" id="FNZR01000010">
    <property type="protein sequence ID" value="SEL80830.1"/>
    <property type="molecule type" value="Genomic_DNA"/>
</dbReference>
<dbReference type="OrthoDB" id="1495718at2"/>
<dbReference type="AlphaFoldDB" id="A0A1H7T7I4"/>
<accession>A0A1H7T7I4</accession>
<dbReference type="InterPro" id="IPR021428">
    <property type="entry name" value="DUF3078"/>
</dbReference>
<name>A0A1H7T7I4_9SPHI</name>
<keyword evidence="2" id="KW-1185">Reference proteome</keyword>
<dbReference type="Proteomes" id="UP000198916">
    <property type="component" value="Unassembled WGS sequence"/>
</dbReference>
<protein>
    <recommendedName>
        <fullName evidence="3">DUF3078 domain-containing protein</fullName>
    </recommendedName>
</protein>
<dbReference type="RefSeq" id="WP_090608411.1">
    <property type="nucleotide sequence ID" value="NZ_FNZR01000010.1"/>
</dbReference>
<evidence type="ECO:0000313" key="1">
    <source>
        <dbReference type="EMBL" id="SEL80830.1"/>
    </source>
</evidence>
<evidence type="ECO:0008006" key="3">
    <source>
        <dbReference type="Google" id="ProtNLM"/>
    </source>
</evidence>
<evidence type="ECO:0000313" key="2">
    <source>
        <dbReference type="Proteomes" id="UP000198916"/>
    </source>
</evidence>
<gene>
    <name evidence="1" type="ORF">SAMN05421740_110139</name>
</gene>
<sequence length="329" mass="37271">MRRQFYFLLATLLLGVSIGKAQIYNLDELRRKPDSNSLKVDRPALNIRPVTLPVSALDLQVIYWRHWSSFGVNANQASFSDNWQSGGVNSISVGALISHKSDYTRNNTNFVTELNLQYGKMKNRDQLPRKNNDRIFWDNKLSLKVATYWSLFTSLTFESQFDVGYNYATSSTGRDSIANVKSNFMAPGYLTESFGLEYKPDNTFSLRIGTGTARQTFVWDDSVAPTATDGSRYGVEPGRRFRNDLAFQLTANLDRNIGQNLNLKSRYNMFANYEELGDPAHRLDATLIASVTRLINVTLTGILVYDSRQHTDIQTSQTLALGLLFKIPR</sequence>
<organism evidence="1 2">
    <name type="scientific">Parapedobacter koreensis</name>
    <dbReference type="NCBI Taxonomy" id="332977"/>
    <lineage>
        <taxon>Bacteria</taxon>
        <taxon>Pseudomonadati</taxon>
        <taxon>Bacteroidota</taxon>
        <taxon>Sphingobacteriia</taxon>
        <taxon>Sphingobacteriales</taxon>
        <taxon>Sphingobacteriaceae</taxon>
        <taxon>Parapedobacter</taxon>
    </lineage>
</organism>
<reference evidence="2" key="1">
    <citation type="submission" date="2016-10" db="EMBL/GenBank/DDBJ databases">
        <authorList>
            <person name="Varghese N."/>
            <person name="Submissions S."/>
        </authorList>
    </citation>
    <scope>NUCLEOTIDE SEQUENCE [LARGE SCALE GENOMIC DNA]</scope>
    <source>
        <strain evidence="2">Jip14</strain>
    </source>
</reference>